<protein>
    <submittedName>
        <fullName evidence="1">Uncharacterized protein</fullName>
    </submittedName>
</protein>
<keyword evidence="2" id="KW-1185">Reference proteome</keyword>
<dbReference type="Proteomes" id="UP000320055">
    <property type="component" value="Unassembled WGS sequence"/>
</dbReference>
<evidence type="ECO:0000313" key="2">
    <source>
        <dbReference type="Proteomes" id="UP000320055"/>
    </source>
</evidence>
<dbReference type="AlphaFoldDB" id="A0A563VRP8"/>
<dbReference type="EMBL" id="CAACVJ010000152">
    <property type="protein sequence ID" value="VEP14050.1"/>
    <property type="molecule type" value="Genomic_DNA"/>
</dbReference>
<organism evidence="1 2">
    <name type="scientific">Hyella patelloides LEGE 07179</name>
    <dbReference type="NCBI Taxonomy" id="945734"/>
    <lineage>
        <taxon>Bacteria</taxon>
        <taxon>Bacillati</taxon>
        <taxon>Cyanobacteriota</taxon>
        <taxon>Cyanophyceae</taxon>
        <taxon>Pleurocapsales</taxon>
        <taxon>Hyellaceae</taxon>
        <taxon>Hyella</taxon>
    </lineage>
</organism>
<reference evidence="1 2" key="1">
    <citation type="submission" date="2019-01" db="EMBL/GenBank/DDBJ databases">
        <authorList>
            <person name="Brito A."/>
        </authorList>
    </citation>
    <scope>NUCLEOTIDE SEQUENCE [LARGE SCALE GENOMIC DNA]</scope>
    <source>
        <strain evidence="1">1</strain>
    </source>
</reference>
<proteinExistence type="predicted"/>
<accession>A0A563VRP8</accession>
<name>A0A563VRP8_9CYAN</name>
<evidence type="ECO:0000313" key="1">
    <source>
        <dbReference type="EMBL" id="VEP14050.1"/>
    </source>
</evidence>
<gene>
    <name evidence="1" type="ORF">H1P_2350005</name>
</gene>
<sequence length="94" mass="10692">MICLYTGYLLGVLLNGFGILTASKKQQNNNQQSKPMNKESLTNLDSIQEPILKAEPEVKAIIQRVLKLEKDKLYLKTPRNITEDIVNIIKDVIH</sequence>